<evidence type="ECO:0000256" key="6">
    <source>
        <dbReference type="ARBA" id="ARBA00023098"/>
    </source>
</evidence>
<evidence type="ECO:0000256" key="5">
    <source>
        <dbReference type="ARBA" id="ARBA00023002"/>
    </source>
</evidence>
<dbReference type="GO" id="GO:0005783">
    <property type="term" value="C:endoplasmic reticulum"/>
    <property type="evidence" value="ECO:0007669"/>
    <property type="project" value="TreeGrafter"/>
</dbReference>
<keyword evidence="8" id="KW-0812">Transmembrane</keyword>
<keyword evidence="8" id="KW-1133">Transmembrane helix</keyword>
<dbReference type="PROSITE" id="PS00061">
    <property type="entry name" value="ADH_SHORT"/>
    <property type="match status" value="1"/>
</dbReference>
<dbReference type="PRINTS" id="PR00081">
    <property type="entry name" value="GDHRDH"/>
</dbReference>
<gene>
    <name evidence="9" type="ORF">BSTOLATCC_MIC34290</name>
</gene>
<keyword evidence="3" id="KW-0276">Fatty acid metabolism</keyword>
<evidence type="ECO:0000256" key="1">
    <source>
        <dbReference type="ARBA" id="ARBA00005194"/>
    </source>
</evidence>
<dbReference type="AlphaFoldDB" id="A0AAU9JPH7"/>
<dbReference type="InterPro" id="IPR020904">
    <property type="entry name" value="Sc_DH/Rdtase_CS"/>
</dbReference>
<evidence type="ECO:0000256" key="8">
    <source>
        <dbReference type="SAM" id="Phobius"/>
    </source>
</evidence>
<dbReference type="PANTHER" id="PTHR43086:SF2">
    <property type="entry name" value="HYDROXYSTEROID DEHYDROGENASE-LIKE PROTEIN 1"/>
    <property type="match status" value="1"/>
</dbReference>
<comment type="pathway">
    <text evidence="1">Lipid metabolism; fatty acid biosynthesis.</text>
</comment>
<evidence type="ECO:0000256" key="3">
    <source>
        <dbReference type="ARBA" id="ARBA00022832"/>
    </source>
</evidence>
<dbReference type="EMBL" id="CAJZBQ010000034">
    <property type="protein sequence ID" value="CAG9323641.1"/>
    <property type="molecule type" value="Genomic_DNA"/>
</dbReference>
<keyword evidence="4" id="KW-0521">NADP</keyword>
<dbReference type="InterPro" id="IPR036291">
    <property type="entry name" value="NAD(P)-bd_dom_sf"/>
</dbReference>
<dbReference type="InterPro" id="IPR002347">
    <property type="entry name" value="SDR_fam"/>
</dbReference>
<dbReference type="SUPFAM" id="SSF51735">
    <property type="entry name" value="NAD(P)-binding Rossmann-fold domains"/>
    <property type="match status" value="1"/>
</dbReference>
<keyword evidence="6" id="KW-0443">Lipid metabolism</keyword>
<dbReference type="PANTHER" id="PTHR43086">
    <property type="entry name" value="VERY-LONG-CHAIN 3-OXOOACYL-COA REDUCTASE"/>
    <property type="match status" value="1"/>
</dbReference>
<keyword evidence="10" id="KW-1185">Reference proteome</keyword>
<dbReference type="PIRSF" id="PIRSF000126">
    <property type="entry name" value="11-beta-HSD1"/>
    <property type="match status" value="1"/>
</dbReference>
<comment type="caution">
    <text evidence="9">The sequence shown here is derived from an EMBL/GenBank/DDBJ whole genome shotgun (WGS) entry which is preliminary data.</text>
</comment>
<accession>A0AAU9JPH7</accession>
<name>A0AAU9JPH7_9CILI</name>
<evidence type="ECO:0000313" key="9">
    <source>
        <dbReference type="EMBL" id="CAG9323641.1"/>
    </source>
</evidence>
<organism evidence="9 10">
    <name type="scientific">Blepharisma stoltei</name>
    <dbReference type="NCBI Taxonomy" id="1481888"/>
    <lineage>
        <taxon>Eukaryota</taxon>
        <taxon>Sar</taxon>
        <taxon>Alveolata</taxon>
        <taxon>Ciliophora</taxon>
        <taxon>Postciliodesmatophora</taxon>
        <taxon>Heterotrichea</taxon>
        <taxon>Heterotrichida</taxon>
        <taxon>Blepharismidae</taxon>
        <taxon>Blepharisma</taxon>
    </lineage>
</organism>
<keyword evidence="5" id="KW-0560">Oxidoreductase</keyword>
<evidence type="ECO:0000256" key="4">
    <source>
        <dbReference type="ARBA" id="ARBA00022857"/>
    </source>
</evidence>
<dbReference type="Proteomes" id="UP001162131">
    <property type="component" value="Unassembled WGS sequence"/>
</dbReference>
<protein>
    <submittedName>
        <fullName evidence="9">Uncharacterized protein</fullName>
    </submittedName>
</protein>
<evidence type="ECO:0000256" key="2">
    <source>
        <dbReference type="ARBA" id="ARBA00022516"/>
    </source>
</evidence>
<dbReference type="GO" id="GO:0016491">
    <property type="term" value="F:oxidoreductase activity"/>
    <property type="evidence" value="ECO:0007669"/>
    <property type="project" value="UniProtKB-KW"/>
</dbReference>
<feature type="transmembrane region" description="Helical" evidence="8">
    <location>
        <begin position="6"/>
        <end position="27"/>
    </location>
</feature>
<dbReference type="GO" id="GO:0030497">
    <property type="term" value="P:fatty acid elongation"/>
    <property type="evidence" value="ECO:0007669"/>
    <property type="project" value="TreeGrafter"/>
</dbReference>
<sequence>MSIWEFFVWIGALIIVYQMIMWVYSSYFCKINVDKYKYGWVAITGASDGIGKGLALEFSQRGFKVLLISRNPEKLAAVTKEISEITKNPDLKYLAIDFKYSHRDPENFYKQVIADLSSYNISVLINNVGFGGKPQFLINQDLSEIEEIIGVNVYPQTMLSYHLIPVFLRRYEETHQKSLIMNFSSSIEEMALPSFAMYSSTKKFDHFLSEAIRYEYRHAIDVATVKPGLVSSNMSKSHGLGDSAGALSVETYAKSLIKNLHTGINYGHCSHSIQSYFVRSIPYLLFSKLLQLLLPLLVRLKIIRVD</sequence>
<proteinExistence type="predicted"/>
<dbReference type="Pfam" id="PF00106">
    <property type="entry name" value="adh_short"/>
    <property type="match status" value="1"/>
</dbReference>
<evidence type="ECO:0000313" key="10">
    <source>
        <dbReference type="Proteomes" id="UP001162131"/>
    </source>
</evidence>
<evidence type="ECO:0000256" key="7">
    <source>
        <dbReference type="ARBA" id="ARBA00023160"/>
    </source>
</evidence>
<keyword evidence="8" id="KW-0472">Membrane</keyword>
<dbReference type="Gene3D" id="3.40.50.720">
    <property type="entry name" value="NAD(P)-binding Rossmann-like Domain"/>
    <property type="match status" value="1"/>
</dbReference>
<keyword evidence="7" id="KW-0275">Fatty acid biosynthesis</keyword>
<keyword evidence="2" id="KW-0444">Lipid biosynthesis</keyword>
<reference evidence="9" key="1">
    <citation type="submission" date="2021-09" db="EMBL/GenBank/DDBJ databases">
        <authorList>
            <consortium name="AG Swart"/>
            <person name="Singh M."/>
            <person name="Singh A."/>
            <person name="Seah K."/>
            <person name="Emmerich C."/>
        </authorList>
    </citation>
    <scope>NUCLEOTIDE SEQUENCE</scope>
    <source>
        <strain evidence="9">ATCC30299</strain>
    </source>
</reference>